<reference evidence="1 2" key="1">
    <citation type="submission" date="2019-05" db="EMBL/GenBank/DDBJ databases">
        <authorList>
            <consortium name="Pathogen Informatics"/>
        </authorList>
    </citation>
    <scope>NUCLEOTIDE SEQUENCE [LARGE SCALE GENOMIC DNA]</scope>
    <source>
        <strain evidence="1 2">NCTC13032</strain>
    </source>
</reference>
<organism evidence="1 2">
    <name type="scientific">Leclercia adecarboxylata</name>
    <dbReference type="NCBI Taxonomy" id="83655"/>
    <lineage>
        <taxon>Bacteria</taxon>
        <taxon>Pseudomonadati</taxon>
        <taxon>Pseudomonadota</taxon>
        <taxon>Gammaproteobacteria</taxon>
        <taxon>Enterobacterales</taxon>
        <taxon>Enterobacteriaceae</taxon>
        <taxon>Leclercia</taxon>
    </lineage>
</organism>
<dbReference type="EMBL" id="LR590464">
    <property type="protein sequence ID" value="VTP66298.1"/>
    <property type="molecule type" value="Genomic_DNA"/>
</dbReference>
<sequence>MATGSKSPNTAKLFTYYLLTAEGIAPQGVDGKMSTNQKVNLPADEASGIAKHRGELMEYLTATAQNDWESRQDWQDIWSLNYKK</sequence>
<accession>A0A4U9HPK1</accession>
<dbReference type="Proteomes" id="UP000310719">
    <property type="component" value="Chromosome"/>
</dbReference>
<name>A0A4U9HPK1_9ENTR</name>
<dbReference type="AlphaFoldDB" id="A0A4U9HPK1"/>
<evidence type="ECO:0000313" key="1">
    <source>
        <dbReference type="EMBL" id="VTP66298.1"/>
    </source>
</evidence>
<protein>
    <submittedName>
        <fullName evidence="1">Uncharacterized protein</fullName>
    </submittedName>
</protein>
<proteinExistence type="predicted"/>
<gene>
    <name evidence="1" type="ORF">NCTC13032_02460</name>
</gene>
<evidence type="ECO:0000313" key="2">
    <source>
        <dbReference type="Proteomes" id="UP000310719"/>
    </source>
</evidence>